<dbReference type="EMBL" id="CP064786">
    <property type="protein sequence ID" value="QSG03902.1"/>
    <property type="molecule type" value="Genomic_DNA"/>
</dbReference>
<feature type="domain" description="Siroheme synthase central" evidence="8">
    <location>
        <begin position="128"/>
        <end position="149"/>
    </location>
</feature>
<dbReference type="Pfam" id="PF14824">
    <property type="entry name" value="Sirohm_synth_M"/>
    <property type="match status" value="1"/>
</dbReference>
<feature type="region of interest" description="Disordered" evidence="7">
    <location>
        <begin position="196"/>
        <end position="222"/>
    </location>
</feature>
<dbReference type="GeneID" id="70686086"/>
<keyword evidence="3" id="KW-0560">Oxidoreductase</keyword>
<dbReference type="Gene3D" id="3.30.160.110">
    <property type="entry name" value="Siroheme synthase, domain 2"/>
    <property type="match status" value="1"/>
</dbReference>
<protein>
    <recommendedName>
        <fullName evidence="2">precorrin-2 dehydrogenase</fullName>
        <ecNumber evidence="2">1.3.1.76</ecNumber>
    </recommendedName>
</protein>
<gene>
    <name evidence="9" type="primary">cysG</name>
    <name evidence="9" type="ORF">AArcS_2706</name>
</gene>
<dbReference type="RefSeq" id="WP_238477939.1">
    <property type="nucleotide sequence ID" value="NZ_CP064786.1"/>
</dbReference>
<evidence type="ECO:0000256" key="5">
    <source>
        <dbReference type="ARBA" id="ARBA00023244"/>
    </source>
</evidence>
<evidence type="ECO:0000256" key="7">
    <source>
        <dbReference type="SAM" id="MobiDB-lite"/>
    </source>
</evidence>
<dbReference type="Pfam" id="PF13241">
    <property type="entry name" value="NAD_binding_7"/>
    <property type="match status" value="1"/>
</dbReference>
<evidence type="ECO:0000259" key="8">
    <source>
        <dbReference type="Pfam" id="PF14824"/>
    </source>
</evidence>
<dbReference type="InterPro" id="IPR028281">
    <property type="entry name" value="Sirohaem_synthase_central"/>
</dbReference>
<keyword evidence="10" id="KW-1185">Reference proteome</keyword>
<evidence type="ECO:0000256" key="2">
    <source>
        <dbReference type="ARBA" id="ARBA00012400"/>
    </source>
</evidence>
<dbReference type="KEGG" id="hara:AArcS_2706"/>
<dbReference type="SUPFAM" id="SSF51735">
    <property type="entry name" value="NAD(P)-binding Rossmann-fold domains"/>
    <property type="match status" value="1"/>
</dbReference>
<dbReference type="AlphaFoldDB" id="A0A897MTR0"/>
<evidence type="ECO:0000256" key="3">
    <source>
        <dbReference type="ARBA" id="ARBA00023002"/>
    </source>
</evidence>
<dbReference type="EC" id="1.3.1.76" evidence="2"/>
<dbReference type="Gene3D" id="3.40.50.720">
    <property type="entry name" value="NAD(P)-binding Rossmann-like Domain"/>
    <property type="match status" value="1"/>
</dbReference>
<evidence type="ECO:0000256" key="1">
    <source>
        <dbReference type="ARBA" id="ARBA00005010"/>
    </source>
</evidence>
<comment type="catalytic activity">
    <reaction evidence="6">
        <text>precorrin-2 + NAD(+) = sirohydrochlorin + NADH + 2 H(+)</text>
        <dbReference type="Rhea" id="RHEA:15613"/>
        <dbReference type="ChEBI" id="CHEBI:15378"/>
        <dbReference type="ChEBI" id="CHEBI:57540"/>
        <dbReference type="ChEBI" id="CHEBI:57945"/>
        <dbReference type="ChEBI" id="CHEBI:58351"/>
        <dbReference type="ChEBI" id="CHEBI:58827"/>
        <dbReference type="EC" id="1.3.1.76"/>
    </reaction>
</comment>
<dbReference type="GO" id="GO:0004325">
    <property type="term" value="F:ferrochelatase activity"/>
    <property type="evidence" value="ECO:0007669"/>
    <property type="project" value="InterPro"/>
</dbReference>
<dbReference type="PANTHER" id="PTHR35330">
    <property type="entry name" value="SIROHEME BIOSYNTHESIS PROTEIN MET8"/>
    <property type="match status" value="1"/>
</dbReference>
<dbReference type="Proteomes" id="UP000663586">
    <property type="component" value="Chromosome"/>
</dbReference>
<evidence type="ECO:0000313" key="10">
    <source>
        <dbReference type="Proteomes" id="UP000663586"/>
    </source>
</evidence>
<evidence type="ECO:0000256" key="4">
    <source>
        <dbReference type="ARBA" id="ARBA00023027"/>
    </source>
</evidence>
<dbReference type="InterPro" id="IPR028161">
    <property type="entry name" value="Met8-like"/>
</dbReference>
<dbReference type="NCBIfam" id="TIGR01470">
    <property type="entry name" value="cysG_Nterm"/>
    <property type="match status" value="1"/>
</dbReference>
<dbReference type="GO" id="GO:0043115">
    <property type="term" value="F:precorrin-2 dehydrogenase activity"/>
    <property type="evidence" value="ECO:0007669"/>
    <property type="project" value="UniProtKB-EC"/>
</dbReference>
<dbReference type="PANTHER" id="PTHR35330:SF1">
    <property type="entry name" value="SIROHEME BIOSYNTHESIS PROTEIN MET8"/>
    <property type="match status" value="1"/>
</dbReference>
<keyword evidence="5" id="KW-0627">Porphyrin biosynthesis</keyword>
<sequence>MIPLLHDFTDETVLVFGGGSVGARKARRFAREAEVIVVSPSFDGEFGDSELVRDAPDAEAIQEWVDRTEPALVVAATDDASINETVEQAAREVGALVNRTDRSDATGEDRPIDDVVVPATIRDDPVVVSVSTGGASPAVSRYLRQEIESDIEGAGAMAELTGKLRGELREGSPSPSERRDAVRAVVNSSDVWKALRTRTSKGRKVAEDVIQEEFGETHGGEQ</sequence>
<dbReference type="GO" id="GO:0019354">
    <property type="term" value="P:siroheme biosynthetic process"/>
    <property type="evidence" value="ECO:0007669"/>
    <property type="project" value="UniProtKB-UniPathway"/>
</dbReference>
<name>A0A897MTR0_9EURY</name>
<dbReference type="SUPFAM" id="SSF75615">
    <property type="entry name" value="Siroheme synthase middle domains-like"/>
    <property type="match status" value="1"/>
</dbReference>
<dbReference type="InterPro" id="IPR006367">
    <property type="entry name" value="Sirohaem_synthase_N"/>
</dbReference>
<organism evidence="9 10">
    <name type="scientific">Natranaeroarchaeum sulfidigenes</name>
    <dbReference type="NCBI Taxonomy" id="2784880"/>
    <lineage>
        <taxon>Archaea</taxon>
        <taxon>Methanobacteriati</taxon>
        <taxon>Methanobacteriota</taxon>
        <taxon>Stenosarchaea group</taxon>
        <taxon>Halobacteria</taxon>
        <taxon>Halobacteriales</taxon>
        <taxon>Natronoarchaeaceae</taxon>
        <taxon>Natranaeroarchaeum</taxon>
    </lineage>
</organism>
<evidence type="ECO:0000256" key="6">
    <source>
        <dbReference type="ARBA" id="ARBA00047561"/>
    </source>
</evidence>
<dbReference type="InterPro" id="IPR036291">
    <property type="entry name" value="NAD(P)-bd_dom_sf"/>
</dbReference>
<dbReference type="UniPathway" id="UPA00262">
    <property type="reaction ID" value="UER00222"/>
</dbReference>
<evidence type="ECO:0000313" key="9">
    <source>
        <dbReference type="EMBL" id="QSG03902.1"/>
    </source>
</evidence>
<accession>A0A897MTR0</accession>
<proteinExistence type="predicted"/>
<keyword evidence="4" id="KW-0520">NAD</keyword>
<reference evidence="9" key="1">
    <citation type="submission" date="2020-11" db="EMBL/GenBank/DDBJ databases">
        <title>Carbohydrate-dependent, anaerobic sulfur respiration: A novel catabolism in halophilic archaea.</title>
        <authorList>
            <person name="Sorokin D.Y."/>
            <person name="Messina E."/>
            <person name="Smedile F."/>
            <person name="La Cono V."/>
            <person name="Hallsworth J.E."/>
            <person name="Yakimov M.M."/>
        </authorList>
    </citation>
    <scope>NUCLEOTIDE SEQUENCE</scope>
    <source>
        <strain evidence="9">AArc-S</strain>
    </source>
</reference>
<comment type="pathway">
    <text evidence="1">Porphyrin-containing compound metabolism; siroheme biosynthesis; sirohydrochlorin from precorrin-2: step 1/1.</text>
</comment>